<dbReference type="OrthoDB" id="59449at2759"/>
<dbReference type="AlphaFoldDB" id="A0A150G0V7"/>
<dbReference type="STRING" id="33097.A0A150G0V7"/>
<proteinExistence type="predicted"/>
<sequence length="501" mass="52939">MPPQRVEVLGSTLFDHVHKGPNQAGNKSMLAYNNLVGIPGYTGYINGGACQPLPVKGFEHTGRPASTAATQQLTLNTVDPRKKSQYADDYLKGPADTQSPTKTGGGYWIPQRTLPGAIPFTATTTYRAEVLNGGETAAVQLDRTQDLACTIVNYEAARQAGEARRSISADPRTRAEAAARGLGTQTVLRPGSGGSILDDARASRGAAIAAAAEACASPQSSSNVMVSSFRRPATVPTPHGELPGYQTTYGALADRTARAAVDRTLAGPPPPAPDDPRFKVLPRVMNPGMGRTYSTYGADYGGEGHDPMSRQAPDKTVMTRTATTRDLAPGTTRVVCHIPRYTGHIPASAYATPEAAAHGEAAEPRPDHKARSLPYQLDQYPRGRLPGYTGFKPQAPRNVENAQHTTTLPSKVTTTGDASLTALEGGTPAPDREHHINSNAGLLTFFTNSHAGTEFVSDNGLANAHLYYAQAKSQGKLGIRTSQPSKLTVYGAPFRAAASMV</sequence>
<feature type="compositionally biased region" description="Basic and acidic residues" evidence="1">
    <location>
        <begin position="79"/>
        <end position="91"/>
    </location>
</feature>
<dbReference type="Proteomes" id="UP000075714">
    <property type="component" value="Unassembled WGS sequence"/>
</dbReference>
<evidence type="ECO:0000313" key="2">
    <source>
        <dbReference type="EMBL" id="KXZ43461.1"/>
    </source>
</evidence>
<protein>
    <submittedName>
        <fullName evidence="2">Uncharacterized protein</fullName>
    </submittedName>
</protein>
<dbReference type="EMBL" id="LSYV01000090">
    <property type="protein sequence ID" value="KXZ43461.1"/>
    <property type="molecule type" value="Genomic_DNA"/>
</dbReference>
<reference evidence="3" key="1">
    <citation type="journal article" date="2016" name="Nat. Commun.">
        <title>The Gonium pectorale genome demonstrates co-option of cell cycle regulation during the evolution of multicellularity.</title>
        <authorList>
            <person name="Hanschen E.R."/>
            <person name="Marriage T.N."/>
            <person name="Ferris P.J."/>
            <person name="Hamaji T."/>
            <person name="Toyoda A."/>
            <person name="Fujiyama A."/>
            <person name="Neme R."/>
            <person name="Noguchi H."/>
            <person name="Minakuchi Y."/>
            <person name="Suzuki M."/>
            <person name="Kawai-Toyooka H."/>
            <person name="Smith D.R."/>
            <person name="Sparks H."/>
            <person name="Anderson J."/>
            <person name="Bakaric R."/>
            <person name="Luria V."/>
            <person name="Karger A."/>
            <person name="Kirschner M.W."/>
            <person name="Durand P.M."/>
            <person name="Michod R.E."/>
            <person name="Nozaki H."/>
            <person name="Olson B.J."/>
        </authorList>
    </citation>
    <scope>NUCLEOTIDE SEQUENCE [LARGE SCALE GENOMIC DNA]</scope>
    <source>
        <strain evidence="3">NIES-2863</strain>
    </source>
</reference>
<feature type="region of interest" description="Disordered" evidence="1">
    <location>
        <begin position="79"/>
        <end position="108"/>
    </location>
</feature>
<keyword evidence="3" id="KW-1185">Reference proteome</keyword>
<accession>A0A150G0V7</accession>
<organism evidence="2 3">
    <name type="scientific">Gonium pectorale</name>
    <name type="common">Green alga</name>
    <dbReference type="NCBI Taxonomy" id="33097"/>
    <lineage>
        <taxon>Eukaryota</taxon>
        <taxon>Viridiplantae</taxon>
        <taxon>Chlorophyta</taxon>
        <taxon>core chlorophytes</taxon>
        <taxon>Chlorophyceae</taxon>
        <taxon>CS clade</taxon>
        <taxon>Chlamydomonadales</taxon>
        <taxon>Volvocaceae</taxon>
        <taxon>Gonium</taxon>
    </lineage>
</organism>
<comment type="caution">
    <text evidence="2">The sequence shown here is derived from an EMBL/GenBank/DDBJ whole genome shotgun (WGS) entry which is preliminary data.</text>
</comment>
<gene>
    <name evidence="2" type="ORF">GPECTOR_89g481</name>
</gene>
<evidence type="ECO:0000256" key="1">
    <source>
        <dbReference type="SAM" id="MobiDB-lite"/>
    </source>
</evidence>
<evidence type="ECO:0000313" key="3">
    <source>
        <dbReference type="Proteomes" id="UP000075714"/>
    </source>
</evidence>
<name>A0A150G0V7_GONPE</name>